<sequence>MAVKADLYSYIKPSAVPFYQTPSFVLGAIVVAYLVFKILRSGRRDPRMPPGPPTIPIFGNALQIPTTGIGRKYREWADQYGPVFSLKVGPTNMVVCCDKKSVNAMMDKKGKTFSDRPFNYVTNYITHGDHVQLESVSPSWREKRAVVTRNLAPALLDEKHWKVQEAEAAIFLNNILKYPDHIMDYAKLYTTSVACTLIWGQRITDLNSFWFKDFNDLMDVWIEAEEPGANPPIDEFPILKYFPGKWKKRADKCRDMMDDMWDKARAIIDERRAKGIRRDCFIDTKLDEYAQKGWPMSQHAFNNLFGELLEAGADTTANQILTLILALAKYPEIQKRARKEIDAICDASQSPQFAVHFDQMPYINCIVKEGMRWRPTASGGLPHLCTEDYWYDGMLIPKGTICFVGVWAIHHDEKLYPDHDKFNPDRYLDHPKLASDYAASPDYNNRDHYGYGAGRRICPGMHLAERNMWRIVAKLLWAFELSEPVDPVSGNVIPLDVEAYNSAILLRPLPYKVTVKPRSPEHLKTVQGELAGAMKFMSKWE</sequence>
<dbReference type="RefSeq" id="XP_064765385.1">
    <property type="nucleotide sequence ID" value="XM_064910589.1"/>
</dbReference>
<feature type="transmembrane region" description="Helical" evidence="6">
    <location>
        <begin position="20"/>
        <end position="39"/>
    </location>
</feature>
<keyword evidence="5" id="KW-0503">Monooxygenase</keyword>
<proteinExistence type="inferred from homology"/>
<dbReference type="InterPro" id="IPR036396">
    <property type="entry name" value="Cyt_P450_sf"/>
</dbReference>
<dbReference type="EMBL" id="JBBJBU010000015">
    <property type="protein sequence ID" value="KAK7202709.1"/>
    <property type="molecule type" value="Genomic_DNA"/>
</dbReference>
<evidence type="ECO:0000313" key="8">
    <source>
        <dbReference type="EMBL" id="KAK7202709.1"/>
    </source>
</evidence>
<dbReference type="PRINTS" id="PR00385">
    <property type="entry name" value="P450"/>
</dbReference>
<keyword evidence="6" id="KW-0472">Membrane</keyword>
<evidence type="ECO:0000256" key="4">
    <source>
        <dbReference type="ARBA" id="ARBA00023004"/>
    </source>
</evidence>
<keyword evidence="6" id="KW-1133">Transmembrane helix</keyword>
<evidence type="ECO:0000256" key="3">
    <source>
        <dbReference type="ARBA" id="ARBA00023002"/>
    </source>
</evidence>
<protein>
    <submittedName>
        <fullName evidence="8">Cytochrome P450 oxidoreductase</fullName>
    </submittedName>
</protein>
<reference evidence="8 9" key="1">
    <citation type="submission" date="2024-03" db="EMBL/GenBank/DDBJ databases">
        <title>Genome-scale model development and genomic sequencing of the oleaginous clade Lipomyces.</title>
        <authorList>
            <consortium name="Lawrence Berkeley National Laboratory"/>
            <person name="Czajka J.J."/>
            <person name="Han Y."/>
            <person name="Kim J."/>
            <person name="Mondo S.J."/>
            <person name="Hofstad B.A."/>
            <person name="Robles A."/>
            <person name="Haridas S."/>
            <person name="Riley R."/>
            <person name="LaButti K."/>
            <person name="Pangilinan J."/>
            <person name="Andreopoulos W."/>
            <person name="Lipzen A."/>
            <person name="Yan J."/>
            <person name="Wang M."/>
            <person name="Ng V."/>
            <person name="Grigoriev I.V."/>
            <person name="Spatafora J.W."/>
            <person name="Magnuson J.K."/>
            <person name="Baker S.E."/>
            <person name="Pomraning K.R."/>
        </authorList>
    </citation>
    <scope>NUCLEOTIDE SEQUENCE [LARGE SCALE GENOMIC DNA]</scope>
    <source>
        <strain evidence="8 9">Phaff 52-87</strain>
    </source>
</reference>
<evidence type="ECO:0000256" key="1">
    <source>
        <dbReference type="ARBA" id="ARBA00010617"/>
    </source>
</evidence>
<dbReference type="EMBL" id="JBBJBU010000022">
    <property type="protein sequence ID" value="KAK7202352.1"/>
    <property type="molecule type" value="Genomic_DNA"/>
</dbReference>
<keyword evidence="9" id="KW-1185">Reference proteome</keyword>
<evidence type="ECO:0000256" key="5">
    <source>
        <dbReference type="ARBA" id="ARBA00023033"/>
    </source>
</evidence>
<keyword evidence="3" id="KW-0560">Oxidoreductase</keyword>
<dbReference type="InterPro" id="IPR002401">
    <property type="entry name" value="Cyt_P450_E_grp-I"/>
</dbReference>
<dbReference type="Gene3D" id="1.10.630.10">
    <property type="entry name" value="Cytochrome P450"/>
    <property type="match status" value="1"/>
</dbReference>
<gene>
    <name evidence="7" type="ORF">BZA70DRAFT_243030</name>
    <name evidence="8" type="ORF">BZA70DRAFT_90937</name>
</gene>
<dbReference type="Proteomes" id="UP001498771">
    <property type="component" value="Unassembled WGS sequence"/>
</dbReference>
<evidence type="ECO:0000313" key="7">
    <source>
        <dbReference type="EMBL" id="KAK7202352.1"/>
    </source>
</evidence>
<dbReference type="PANTHER" id="PTHR46300:SF2">
    <property type="entry name" value="CYTOCHROME P450 MONOOXYGENASE ALNH-RELATED"/>
    <property type="match status" value="1"/>
</dbReference>
<comment type="caution">
    <text evidence="8">The sequence shown here is derived from an EMBL/GenBank/DDBJ whole genome shotgun (WGS) entry which is preliminary data.</text>
</comment>
<name>A0ABR1EYM8_9ASCO</name>
<keyword evidence="4" id="KW-0408">Iron</keyword>
<dbReference type="Pfam" id="PF00067">
    <property type="entry name" value="p450"/>
    <property type="match status" value="1"/>
</dbReference>
<dbReference type="PRINTS" id="PR00463">
    <property type="entry name" value="EP450I"/>
</dbReference>
<dbReference type="CDD" id="cd11065">
    <property type="entry name" value="CYP64-like"/>
    <property type="match status" value="1"/>
</dbReference>
<dbReference type="GeneID" id="90036101"/>
<dbReference type="InterPro" id="IPR050364">
    <property type="entry name" value="Cytochrome_P450_fung"/>
</dbReference>
<dbReference type="PANTHER" id="PTHR46300">
    <property type="entry name" value="P450, PUTATIVE (EUROFUNG)-RELATED-RELATED"/>
    <property type="match status" value="1"/>
</dbReference>
<keyword evidence="2" id="KW-0479">Metal-binding</keyword>
<accession>A0ABR1EYM8</accession>
<dbReference type="SUPFAM" id="SSF48264">
    <property type="entry name" value="Cytochrome P450"/>
    <property type="match status" value="1"/>
</dbReference>
<evidence type="ECO:0000256" key="6">
    <source>
        <dbReference type="SAM" id="Phobius"/>
    </source>
</evidence>
<comment type="similarity">
    <text evidence="1">Belongs to the cytochrome P450 family.</text>
</comment>
<keyword evidence="6" id="KW-0812">Transmembrane</keyword>
<evidence type="ECO:0000256" key="2">
    <source>
        <dbReference type="ARBA" id="ARBA00022723"/>
    </source>
</evidence>
<organism evidence="8 9">
    <name type="scientific">Myxozyma melibiosi</name>
    <dbReference type="NCBI Taxonomy" id="54550"/>
    <lineage>
        <taxon>Eukaryota</taxon>
        <taxon>Fungi</taxon>
        <taxon>Dikarya</taxon>
        <taxon>Ascomycota</taxon>
        <taxon>Saccharomycotina</taxon>
        <taxon>Lipomycetes</taxon>
        <taxon>Lipomycetales</taxon>
        <taxon>Lipomycetaceae</taxon>
        <taxon>Myxozyma</taxon>
    </lineage>
</organism>
<evidence type="ECO:0000313" key="9">
    <source>
        <dbReference type="Proteomes" id="UP001498771"/>
    </source>
</evidence>
<dbReference type="InterPro" id="IPR001128">
    <property type="entry name" value="Cyt_P450"/>
</dbReference>